<accession>A0ABT3ZR69</accession>
<dbReference type="Pfam" id="PF14107">
    <property type="entry name" value="DUF4280"/>
    <property type="match status" value="1"/>
</dbReference>
<reference evidence="1" key="1">
    <citation type="submission" date="2022-11" db="EMBL/GenBank/DDBJ databases">
        <title>Robbsia betulipollinis sp. nov., isolated from pollen of birch (Betula pendula).</title>
        <authorList>
            <person name="Shi H."/>
            <person name="Ambika Manirajan B."/>
            <person name="Ratering S."/>
            <person name="Geissler-Plaum R."/>
            <person name="Schnell S."/>
        </authorList>
    </citation>
    <scope>NUCLEOTIDE SEQUENCE</scope>
    <source>
        <strain evidence="1">Bb-Pol-6</strain>
    </source>
</reference>
<gene>
    <name evidence="1" type="ORF">OVY01_14285</name>
</gene>
<comment type="caution">
    <text evidence="1">The sequence shown here is derived from an EMBL/GenBank/DDBJ whole genome shotgun (WGS) entry which is preliminary data.</text>
</comment>
<evidence type="ECO:0000313" key="1">
    <source>
        <dbReference type="EMBL" id="MCY0388383.1"/>
    </source>
</evidence>
<dbReference type="EMBL" id="JAPMXC010000003">
    <property type="protein sequence ID" value="MCY0388383.1"/>
    <property type="molecule type" value="Genomic_DNA"/>
</dbReference>
<dbReference type="InterPro" id="IPR025460">
    <property type="entry name" value="DUF4280"/>
</dbReference>
<evidence type="ECO:0000313" key="2">
    <source>
        <dbReference type="Proteomes" id="UP001082899"/>
    </source>
</evidence>
<dbReference type="Proteomes" id="UP001082899">
    <property type="component" value="Unassembled WGS sequence"/>
</dbReference>
<organism evidence="1 2">
    <name type="scientific">Robbsia betulipollinis</name>
    <dbReference type="NCBI Taxonomy" id="2981849"/>
    <lineage>
        <taxon>Bacteria</taxon>
        <taxon>Pseudomonadati</taxon>
        <taxon>Pseudomonadota</taxon>
        <taxon>Betaproteobacteria</taxon>
        <taxon>Burkholderiales</taxon>
        <taxon>Burkholderiaceae</taxon>
        <taxon>Robbsia</taxon>
    </lineage>
</organism>
<proteinExistence type="predicted"/>
<sequence length="128" mass="12827">MAIVASAGALLQCSFGLSPAPLNVLPLRRVLAGAPAATVLDHLPFANIPSFGACACMANPMVAAATAAALGVLTPAPCVPVTAAPWLPGSPTVLMGNVPALQTTSQLLCQWGGVIRIVTPAQFTTMVP</sequence>
<keyword evidence="2" id="KW-1185">Reference proteome</keyword>
<protein>
    <submittedName>
        <fullName evidence="1">DUF4280 domain-containing protein</fullName>
    </submittedName>
</protein>
<name>A0ABT3ZR69_9BURK</name>